<sequence>MGYAQKSQPIPKTKPDPCCHPSPSSSDTVFLCSSTDLFSSLPRHPSLPLRLGLSSPLPRRENSTPATPPHLRLQRFCALDIKEKSCPELLSETGTAPVSTSPETSTTSTSLASQDNTATTIEPAISHTLHFSRGTELFLQPLALVGAKLSNHNHTNSSYLLHHNNASPPPPPSSLQCSSTTTTTNFSSSSRYQYWILLLLPLFHVLHHCLCSFYNFR</sequence>
<feature type="region of interest" description="Disordered" evidence="1">
    <location>
        <begin position="90"/>
        <end position="116"/>
    </location>
</feature>
<keyword evidence="2" id="KW-1133">Transmembrane helix</keyword>
<feature type="transmembrane region" description="Helical" evidence="2">
    <location>
        <begin position="194"/>
        <end position="216"/>
    </location>
</feature>
<comment type="caution">
    <text evidence="3">The sequence shown here is derived from an EMBL/GenBank/DDBJ whole genome shotgun (WGS) entry which is preliminary data.</text>
</comment>
<reference evidence="3 4" key="1">
    <citation type="journal article" date="2023" name="Plants (Basel)">
        <title>Bridging the Gap: Combining Genomics and Transcriptomics Approaches to Understand Stylosanthes scabra, an Orphan Legume from the Brazilian Caatinga.</title>
        <authorList>
            <person name="Ferreira-Neto J.R.C."/>
            <person name="da Silva M.D."/>
            <person name="Binneck E."/>
            <person name="de Melo N.F."/>
            <person name="da Silva R.H."/>
            <person name="de Melo A.L.T.M."/>
            <person name="Pandolfi V."/>
            <person name="Bustamante F.O."/>
            <person name="Brasileiro-Vidal A.C."/>
            <person name="Benko-Iseppon A.M."/>
        </authorList>
    </citation>
    <scope>NUCLEOTIDE SEQUENCE [LARGE SCALE GENOMIC DNA]</scope>
    <source>
        <tissue evidence="3">Leaves</tissue>
    </source>
</reference>
<evidence type="ECO:0000256" key="2">
    <source>
        <dbReference type="SAM" id="Phobius"/>
    </source>
</evidence>
<protein>
    <submittedName>
        <fullName evidence="3">Uncharacterized protein</fullName>
    </submittedName>
</protein>
<gene>
    <name evidence="3" type="ORF">PIB30_023380</name>
</gene>
<feature type="compositionally biased region" description="Polar residues" evidence="1">
    <location>
        <begin position="1"/>
        <end position="10"/>
    </location>
</feature>
<name>A0ABU6V9B7_9FABA</name>
<feature type="region of interest" description="Disordered" evidence="1">
    <location>
        <begin position="1"/>
        <end position="25"/>
    </location>
</feature>
<evidence type="ECO:0000313" key="3">
    <source>
        <dbReference type="EMBL" id="MED6169664.1"/>
    </source>
</evidence>
<dbReference type="Proteomes" id="UP001341840">
    <property type="component" value="Unassembled WGS sequence"/>
</dbReference>
<organism evidence="3 4">
    <name type="scientific">Stylosanthes scabra</name>
    <dbReference type="NCBI Taxonomy" id="79078"/>
    <lineage>
        <taxon>Eukaryota</taxon>
        <taxon>Viridiplantae</taxon>
        <taxon>Streptophyta</taxon>
        <taxon>Embryophyta</taxon>
        <taxon>Tracheophyta</taxon>
        <taxon>Spermatophyta</taxon>
        <taxon>Magnoliopsida</taxon>
        <taxon>eudicotyledons</taxon>
        <taxon>Gunneridae</taxon>
        <taxon>Pentapetalae</taxon>
        <taxon>rosids</taxon>
        <taxon>fabids</taxon>
        <taxon>Fabales</taxon>
        <taxon>Fabaceae</taxon>
        <taxon>Papilionoideae</taxon>
        <taxon>50 kb inversion clade</taxon>
        <taxon>dalbergioids sensu lato</taxon>
        <taxon>Dalbergieae</taxon>
        <taxon>Pterocarpus clade</taxon>
        <taxon>Stylosanthes</taxon>
    </lineage>
</organism>
<feature type="region of interest" description="Disordered" evidence="1">
    <location>
        <begin position="48"/>
        <end position="69"/>
    </location>
</feature>
<keyword evidence="4" id="KW-1185">Reference proteome</keyword>
<accession>A0ABU6V9B7</accession>
<keyword evidence="2" id="KW-0812">Transmembrane</keyword>
<feature type="compositionally biased region" description="Low complexity" evidence="1">
    <location>
        <begin position="95"/>
        <end position="113"/>
    </location>
</feature>
<feature type="compositionally biased region" description="Low complexity" evidence="1">
    <location>
        <begin position="48"/>
        <end position="57"/>
    </location>
</feature>
<proteinExistence type="predicted"/>
<keyword evidence="2" id="KW-0472">Membrane</keyword>
<dbReference type="EMBL" id="JASCZI010151116">
    <property type="protein sequence ID" value="MED6169664.1"/>
    <property type="molecule type" value="Genomic_DNA"/>
</dbReference>
<evidence type="ECO:0000313" key="4">
    <source>
        <dbReference type="Proteomes" id="UP001341840"/>
    </source>
</evidence>
<evidence type="ECO:0000256" key="1">
    <source>
        <dbReference type="SAM" id="MobiDB-lite"/>
    </source>
</evidence>